<accession>A0A0B5ASN9</accession>
<dbReference type="BioCyc" id="JESP1508404:G14D9-11521-MONOMER"/>
<reference evidence="11 12" key="1">
    <citation type="submission" date="2014-08" db="EMBL/GenBank/DDBJ databases">
        <title>Complete genome of a marine bacteria Jeotgalibacillus malaysiensis.</title>
        <authorList>
            <person name="Yaakop A.S."/>
            <person name="Chan K.-G."/>
            <person name="Goh K.M."/>
        </authorList>
    </citation>
    <scope>NUCLEOTIDE SEQUENCE [LARGE SCALE GENOMIC DNA]</scope>
    <source>
        <strain evidence="11 12">D5</strain>
    </source>
</reference>
<dbReference type="EMBL" id="CP009416">
    <property type="protein sequence ID" value="AJD91583.1"/>
    <property type="molecule type" value="Genomic_DNA"/>
</dbReference>
<dbReference type="HOGENOM" id="CLU_044694_4_0_9"/>
<dbReference type="NCBIfam" id="TIGR01128">
    <property type="entry name" value="holA"/>
    <property type="match status" value="1"/>
</dbReference>
<dbReference type="KEGG" id="jeo:JMA_22660"/>
<dbReference type="SUPFAM" id="SSF48019">
    <property type="entry name" value="post-AAA+ oligomerization domain-like"/>
    <property type="match status" value="1"/>
</dbReference>
<evidence type="ECO:0000256" key="7">
    <source>
        <dbReference type="ARBA" id="ARBA00034754"/>
    </source>
</evidence>
<keyword evidence="3" id="KW-0808">Transferase</keyword>
<dbReference type="EC" id="2.7.7.7" evidence="1"/>
<evidence type="ECO:0000256" key="1">
    <source>
        <dbReference type="ARBA" id="ARBA00012417"/>
    </source>
</evidence>
<dbReference type="GO" id="GO:0003677">
    <property type="term" value="F:DNA binding"/>
    <property type="evidence" value="ECO:0007669"/>
    <property type="project" value="InterPro"/>
</dbReference>
<dbReference type="AlphaFoldDB" id="A0A0B5ASN9"/>
<gene>
    <name evidence="11" type="ORF">JMA_22660</name>
</gene>
<evidence type="ECO:0000256" key="2">
    <source>
        <dbReference type="ARBA" id="ARBA00017703"/>
    </source>
</evidence>
<comment type="catalytic activity">
    <reaction evidence="8">
        <text>DNA(n) + a 2'-deoxyribonucleoside 5'-triphosphate = DNA(n+1) + diphosphate</text>
        <dbReference type="Rhea" id="RHEA:22508"/>
        <dbReference type="Rhea" id="RHEA-COMP:17339"/>
        <dbReference type="Rhea" id="RHEA-COMP:17340"/>
        <dbReference type="ChEBI" id="CHEBI:33019"/>
        <dbReference type="ChEBI" id="CHEBI:61560"/>
        <dbReference type="ChEBI" id="CHEBI:173112"/>
        <dbReference type="EC" id="2.7.7.7"/>
    </reaction>
</comment>
<dbReference type="Pfam" id="PF06144">
    <property type="entry name" value="DNA_pol3_delta"/>
    <property type="match status" value="1"/>
</dbReference>
<name>A0A0B5ASN9_9BACL</name>
<dbReference type="SUPFAM" id="SSF52540">
    <property type="entry name" value="P-loop containing nucleoside triphosphate hydrolases"/>
    <property type="match status" value="1"/>
</dbReference>
<evidence type="ECO:0000259" key="9">
    <source>
        <dbReference type="Pfam" id="PF06144"/>
    </source>
</evidence>
<organism evidence="11 12">
    <name type="scientific">Jeotgalibacillus malaysiensis</name>
    <dbReference type="NCBI Taxonomy" id="1508404"/>
    <lineage>
        <taxon>Bacteria</taxon>
        <taxon>Bacillati</taxon>
        <taxon>Bacillota</taxon>
        <taxon>Bacilli</taxon>
        <taxon>Bacillales</taxon>
        <taxon>Caryophanaceae</taxon>
        <taxon>Jeotgalibacillus</taxon>
    </lineage>
</organism>
<proteinExistence type="inferred from homology"/>
<evidence type="ECO:0000313" key="11">
    <source>
        <dbReference type="EMBL" id="AJD91583.1"/>
    </source>
</evidence>
<dbReference type="STRING" id="1508404.JMA_22660"/>
<dbReference type="Pfam" id="PF21694">
    <property type="entry name" value="DNA_pol3_delta_C"/>
    <property type="match status" value="1"/>
</dbReference>
<dbReference type="GO" id="GO:0006261">
    <property type="term" value="P:DNA-templated DNA replication"/>
    <property type="evidence" value="ECO:0007669"/>
    <property type="project" value="TreeGrafter"/>
</dbReference>
<dbReference type="InterPro" id="IPR008921">
    <property type="entry name" value="DNA_pol3_clamp-load_cplx_C"/>
</dbReference>
<keyword evidence="5" id="KW-0235">DNA replication</keyword>
<dbReference type="InterPro" id="IPR010372">
    <property type="entry name" value="DNA_pol3_delta_N"/>
</dbReference>
<dbReference type="InterPro" id="IPR005790">
    <property type="entry name" value="DNA_polIII_delta"/>
</dbReference>
<feature type="domain" description="DNA polymerase III delta N-terminal" evidence="9">
    <location>
        <begin position="18"/>
        <end position="144"/>
    </location>
</feature>
<comment type="similarity">
    <text evidence="7">Belongs to the DNA polymerase HolA subunit family.</text>
</comment>
<evidence type="ECO:0000256" key="5">
    <source>
        <dbReference type="ARBA" id="ARBA00022705"/>
    </source>
</evidence>
<dbReference type="Proteomes" id="UP000031449">
    <property type="component" value="Chromosome"/>
</dbReference>
<dbReference type="Gene3D" id="3.40.50.300">
    <property type="entry name" value="P-loop containing nucleotide triphosphate hydrolases"/>
    <property type="match status" value="1"/>
</dbReference>
<dbReference type="GO" id="GO:0009360">
    <property type="term" value="C:DNA polymerase III complex"/>
    <property type="evidence" value="ECO:0007669"/>
    <property type="project" value="InterPro"/>
</dbReference>
<dbReference type="InterPro" id="IPR027417">
    <property type="entry name" value="P-loop_NTPase"/>
</dbReference>
<protein>
    <recommendedName>
        <fullName evidence="2">DNA polymerase III subunit delta</fullName>
        <ecNumber evidence="1">2.7.7.7</ecNumber>
    </recommendedName>
</protein>
<keyword evidence="6" id="KW-0239">DNA-directed DNA polymerase</keyword>
<keyword evidence="12" id="KW-1185">Reference proteome</keyword>
<dbReference type="Gene3D" id="1.10.8.60">
    <property type="match status" value="1"/>
</dbReference>
<evidence type="ECO:0000256" key="3">
    <source>
        <dbReference type="ARBA" id="ARBA00022679"/>
    </source>
</evidence>
<dbReference type="GO" id="GO:0003887">
    <property type="term" value="F:DNA-directed DNA polymerase activity"/>
    <property type="evidence" value="ECO:0007669"/>
    <property type="project" value="UniProtKB-KW"/>
</dbReference>
<evidence type="ECO:0000256" key="4">
    <source>
        <dbReference type="ARBA" id="ARBA00022695"/>
    </source>
</evidence>
<evidence type="ECO:0000256" key="8">
    <source>
        <dbReference type="ARBA" id="ARBA00049244"/>
    </source>
</evidence>
<evidence type="ECO:0000313" key="12">
    <source>
        <dbReference type="Proteomes" id="UP000031449"/>
    </source>
</evidence>
<sequence length="341" mass="38570">MIIKEWNAIKKGQLAPVYLLYGEEEYLLHETKQLLIQHVVSEEEMDFNFSLHDLADEDTLEAAIEDAESFPFMGEKRLVFVEGAMFFTAEKKKDSKQSTEVLEAYLASPAPYTVLVIHVPAEKLDERKKITKLTKKTASVIEAKKLTVNDIKGWIKSKVADHRLQIEDEAVEKLTVLAGTNLFMLAGEIEKLALYADGADMIRHEDVVLLTPKSVENNVFDLIEFTLNGRTGQAIELYHDLIRQKEEPLKLLALLSGQFRLIYQVKNMSGKGFSQQQIASRLKVHPFRVKLAGQHAAKLSEDHLKTIMLSLAECDLALKSSSGRKDMILEMFLTKLPALSR</sequence>
<dbReference type="Gene3D" id="1.20.272.10">
    <property type="match status" value="1"/>
</dbReference>
<keyword evidence="4" id="KW-0548">Nucleotidyltransferase</keyword>
<dbReference type="InterPro" id="IPR048466">
    <property type="entry name" value="DNA_pol3_delta-like_C"/>
</dbReference>
<evidence type="ECO:0000256" key="6">
    <source>
        <dbReference type="ARBA" id="ARBA00022932"/>
    </source>
</evidence>
<feature type="domain" description="DNA polymerase III delta subunit-like C-terminal" evidence="10">
    <location>
        <begin position="216"/>
        <end position="336"/>
    </location>
</feature>
<dbReference type="PANTHER" id="PTHR34388:SF1">
    <property type="entry name" value="DNA POLYMERASE III SUBUNIT DELTA"/>
    <property type="match status" value="1"/>
</dbReference>
<evidence type="ECO:0000259" key="10">
    <source>
        <dbReference type="Pfam" id="PF21694"/>
    </source>
</evidence>
<dbReference type="PANTHER" id="PTHR34388">
    <property type="entry name" value="DNA POLYMERASE III SUBUNIT DELTA"/>
    <property type="match status" value="1"/>
</dbReference>